<evidence type="ECO:0000313" key="16">
    <source>
        <dbReference type="Proteomes" id="UP000812966"/>
    </source>
</evidence>
<dbReference type="GO" id="GO:0006616">
    <property type="term" value="P:SRP-dependent cotranslational protein targeting to membrane, translocation"/>
    <property type="evidence" value="ECO:0007669"/>
    <property type="project" value="TreeGrafter"/>
</dbReference>
<dbReference type="Pfam" id="PF02978">
    <property type="entry name" value="SRP_SPB"/>
    <property type="match status" value="1"/>
</dbReference>
<dbReference type="InterPro" id="IPR036891">
    <property type="entry name" value="Signal_recog_part_SRP54_M_sf"/>
</dbReference>
<evidence type="ECO:0000256" key="13">
    <source>
        <dbReference type="RuleBase" id="RU364034"/>
    </source>
</evidence>
<evidence type="ECO:0000256" key="5">
    <source>
        <dbReference type="ARBA" id="ARBA00022741"/>
    </source>
</evidence>
<evidence type="ECO:0000256" key="4">
    <source>
        <dbReference type="ARBA" id="ARBA00022490"/>
    </source>
</evidence>
<dbReference type="Pfam" id="PF00448">
    <property type="entry name" value="SRP54"/>
    <property type="match status" value="1"/>
</dbReference>
<organism evidence="15 16">
    <name type="scientific">Filobasidium floriforme</name>
    <dbReference type="NCBI Taxonomy" id="5210"/>
    <lineage>
        <taxon>Eukaryota</taxon>
        <taxon>Fungi</taxon>
        <taxon>Dikarya</taxon>
        <taxon>Basidiomycota</taxon>
        <taxon>Agaricomycotina</taxon>
        <taxon>Tremellomycetes</taxon>
        <taxon>Filobasidiales</taxon>
        <taxon>Filobasidiaceae</taxon>
        <taxon>Filobasidium</taxon>
    </lineage>
</organism>
<name>A0A8K0JMT8_9TREE</name>
<dbReference type="SMART" id="SM00382">
    <property type="entry name" value="AAA"/>
    <property type="match status" value="1"/>
</dbReference>
<dbReference type="GO" id="GO:0030942">
    <property type="term" value="F:endoplasmic reticulum signal peptide binding"/>
    <property type="evidence" value="ECO:0007669"/>
    <property type="project" value="TreeGrafter"/>
</dbReference>
<dbReference type="FunFam" id="3.40.50.300:FF:000022">
    <property type="entry name" value="Signal recognition particle 54 kDa subunit"/>
    <property type="match status" value="1"/>
</dbReference>
<evidence type="ECO:0000256" key="2">
    <source>
        <dbReference type="ARBA" id="ARBA00004496"/>
    </source>
</evidence>
<comment type="subcellular location">
    <subcellularLocation>
        <location evidence="2 13">Cytoplasm</location>
    </subcellularLocation>
    <subcellularLocation>
        <location evidence="1 13">Endoplasmic reticulum</location>
    </subcellularLocation>
</comment>
<dbReference type="GO" id="GO:0005783">
    <property type="term" value="C:endoplasmic reticulum"/>
    <property type="evidence" value="ECO:0007669"/>
    <property type="project" value="UniProtKB-SubCell"/>
</dbReference>
<evidence type="ECO:0000256" key="12">
    <source>
        <dbReference type="ARBA" id="ARBA00048157"/>
    </source>
</evidence>
<evidence type="ECO:0000256" key="10">
    <source>
        <dbReference type="ARBA" id="ARBA00023135"/>
    </source>
</evidence>
<dbReference type="NCBIfam" id="TIGR01425">
    <property type="entry name" value="SRP54_euk"/>
    <property type="match status" value="1"/>
</dbReference>
<evidence type="ECO:0000256" key="7">
    <source>
        <dbReference type="ARBA" id="ARBA00022824"/>
    </source>
</evidence>
<dbReference type="Gene3D" id="1.20.120.140">
    <property type="entry name" value="Signal recognition particle SRP54, nucleotide-binding domain"/>
    <property type="match status" value="1"/>
</dbReference>
<dbReference type="Proteomes" id="UP000812966">
    <property type="component" value="Unassembled WGS sequence"/>
</dbReference>
<keyword evidence="7 13" id="KW-0256">Endoplasmic reticulum</keyword>
<dbReference type="SUPFAM" id="SSF47446">
    <property type="entry name" value="Signal peptide-binding domain"/>
    <property type="match status" value="1"/>
</dbReference>
<dbReference type="SMART" id="SM00962">
    <property type="entry name" value="SRP54"/>
    <property type="match status" value="1"/>
</dbReference>
<dbReference type="InterPro" id="IPR003593">
    <property type="entry name" value="AAA+_ATPase"/>
</dbReference>
<dbReference type="InterPro" id="IPR006325">
    <property type="entry name" value="SRP54_euk"/>
</dbReference>
<keyword evidence="5 13" id="KW-0547">Nucleotide-binding</keyword>
<evidence type="ECO:0000259" key="14">
    <source>
        <dbReference type="PROSITE" id="PS00300"/>
    </source>
</evidence>
<comment type="caution">
    <text evidence="15">The sequence shown here is derived from an EMBL/GenBank/DDBJ whole genome shotgun (WGS) entry which is preliminary data.</text>
</comment>
<keyword evidence="10 13" id="KW-0733">Signal recognition particle</keyword>
<dbReference type="Gene3D" id="1.10.260.30">
    <property type="entry name" value="Signal recognition particle, SRP54 subunit, M-domain"/>
    <property type="match status" value="1"/>
</dbReference>
<dbReference type="PANTHER" id="PTHR11564">
    <property type="entry name" value="SIGNAL RECOGNITION PARTICLE 54K PROTEIN SRP54"/>
    <property type="match status" value="1"/>
</dbReference>
<dbReference type="CDD" id="cd17875">
    <property type="entry name" value="SRP54_G"/>
    <property type="match status" value="1"/>
</dbReference>
<comment type="similarity">
    <text evidence="3 13">Belongs to the GTP-binding SRP family. SRP54 subfamily.</text>
</comment>
<keyword evidence="9 13" id="KW-0342">GTP-binding</keyword>
<comment type="domain">
    <text evidence="13">The NG domain, also named G domain, is a special guanosine triphosphatase (GTPase) domain, which binds GTP and forms a guanosine 5'-triphosphate (GTP)-dependent complex with a homologous NG domain in the SRP receptor subunit srp101. The two NG domains undergo cooperative rearrangements upon their assembly, which culminate in the reciprocal activation of the GTPase activity of one another. SRP receptor compaction upon binding with cargo-loaded SRP and GTPase rearrangement drive SRP-mediated cotranslational protein translocation into the ER.</text>
</comment>
<dbReference type="AlphaFoldDB" id="A0A8K0JMT8"/>
<dbReference type="EMBL" id="JABELV010000036">
    <property type="protein sequence ID" value="KAG7562230.1"/>
    <property type="molecule type" value="Genomic_DNA"/>
</dbReference>
<dbReference type="OrthoDB" id="10250817at2759"/>
<dbReference type="InterPro" id="IPR013822">
    <property type="entry name" value="Signal_recog_particl_SRP54_hlx"/>
</dbReference>
<dbReference type="GO" id="GO:0003924">
    <property type="term" value="F:GTPase activity"/>
    <property type="evidence" value="ECO:0007669"/>
    <property type="project" value="UniProtKB-UniRule"/>
</dbReference>
<dbReference type="PANTHER" id="PTHR11564:SF5">
    <property type="entry name" value="SIGNAL RECOGNITION PARTICLE SUBUNIT SRP54"/>
    <property type="match status" value="1"/>
</dbReference>
<dbReference type="InterPro" id="IPR042101">
    <property type="entry name" value="SRP54_N_sf"/>
</dbReference>
<dbReference type="InterPro" id="IPR022941">
    <property type="entry name" value="SRP54"/>
</dbReference>
<dbReference type="SMART" id="SM00963">
    <property type="entry name" value="SRP54_N"/>
    <property type="match status" value="1"/>
</dbReference>
<evidence type="ECO:0000256" key="3">
    <source>
        <dbReference type="ARBA" id="ARBA00005450"/>
    </source>
</evidence>
<protein>
    <recommendedName>
        <fullName evidence="13">Signal recognition particle 54 kDa protein</fullName>
    </recommendedName>
</protein>
<feature type="domain" description="SRP54-type proteins GTP-binding" evidence="14">
    <location>
        <begin position="276"/>
        <end position="289"/>
    </location>
</feature>
<proteinExistence type="inferred from homology"/>
<accession>A0A8K0JMT8</accession>
<comment type="catalytic activity">
    <reaction evidence="12">
        <text>GTP + H2O = GDP + phosphate + H(+)</text>
        <dbReference type="Rhea" id="RHEA:19669"/>
        <dbReference type="ChEBI" id="CHEBI:15377"/>
        <dbReference type="ChEBI" id="CHEBI:15378"/>
        <dbReference type="ChEBI" id="CHEBI:37565"/>
        <dbReference type="ChEBI" id="CHEBI:43474"/>
        <dbReference type="ChEBI" id="CHEBI:58189"/>
        <dbReference type="EC" id="3.6.5.4"/>
    </reaction>
    <physiologicalReaction direction="left-to-right" evidence="12">
        <dbReference type="Rhea" id="RHEA:19670"/>
    </physiologicalReaction>
</comment>
<comment type="function">
    <text evidence="13">Signal-recognition-particle (SRP) assembly has a crucial role in targeting secretory proteins to the rough endoplasmic reticulum (ER) membrane. SRP is required for the cotranslational protein translocation for ER import and preferentially recognizes strongly hydrophobic signal sequences. It is involved in targeting the nascent chain-ribosome (RNC) complex to the ER and is proposed to participate in the arrest of nascent chain elongation during membrane targeting. SRP54 binds to the signal sequence of presecretory protein when they emerge from the ribosomes. SRP54 interacts with the scR1 RNA and mediates the association of the resulting SRP-RNC complex with the signal recognition particle receptor (SR) via its alpha subunit SRP101. Both, SRP54 and SRP101, are locked in their GTP bound forms in the SRP-RNC-SR complex, which dissociates upon transferring the signal sequence to the protein-conducting channel (translocon). After signal sequence transfer, SRP54 and SRP101 act as reciprocal GTPase-activating proteins (GAPs), thereby resolving their association.</text>
</comment>
<sequence length="575" mass="61789">MVLADLGKQLNNALGQLSRASVVDDKVIEALLKELCSALLQSDVNVKLVGSLRTKVRAKIKKSLEEAETNGTVRESNKKQIVQKAVFDELVALVDPGQEPYKPIKGKSNVLMAVGIQGAGKTTTCTKLAVHYQRKGFRTCLVCADTFRAGAFDQLKQNATKAKIPFYGSYTETDPVAIAAMGVQKFKKERFDIIIVDTSGRHKQESELFAEMVNIGEAVKPDMTIMVLDASIGQAAEGQSRAFKESSDFGAIIVTKLDGHAKGGGAISAVAATKTPIIFLGVGEHFNDLERFVPSPFISKLLGMGDMQGLFEHMQDVAMANPDKQKAMAKKLEEGKFALRDWREQLTTLMSMGSMSKIMSSIPGLSGAMEGMSDEDTGAKLKRMIYIMDSMRTDELDSDGLIFMRLDKDGLPYALNKRAARVARGSGTSVKEVEELLAQARAMRGLAKMAGGMANASKQDSWAKAAQQMQAGGQRPNMQQVQAMQKAMPPELLRQMRSAGSPQAAQKVMQEYIAKNGEGGIDMQSMMNAMMPGMGGMMGGGMPGMPDMGSLMNMMGGGGGGGMPNLGALRGMMGM</sequence>
<keyword evidence="4 13" id="KW-0963">Cytoplasm</keyword>
<evidence type="ECO:0000256" key="11">
    <source>
        <dbReference type="ARBA" id="ARBA00023274"/>
    </source>
</evidence>
<dbReference type="Pfam" id="PF02881">
    <property type="entry name" value="SRP54_N"/>
    <property type="match status" value="1"/>
</dbReference>
<dbReference type="GO" id="GO:0008312">
    <property type="term" value="F:7S RNA binding"/>
    <property type="evidence" value="ECO:0007669"/>
    <property type="project" value="UniProtKB-UniRule"/>
</dbReference>
<dbReference type="FunFam" id="1.20.120.140:FF:000001">
    <property type="entry name" value="Signal recognition particle GTPase"/>
    <property type="match status" value="1"/>
</dbReference>
<dbReference type="Gene3D" id="3.40.50.300">
    <property type="entry name" value="P-loop containing nucleotide triphosphate hydrolases"/>
    <property type="match status" value="1"/>
</dbReference>
<keyword evidence="6" id="KW-0378">Hydrolase</keyword>
<reference evidence="15" key="1">
    <citation type="submission" date="2020-04" db="EMBL/GenBank/DDBJ databases">
        <title>Analysis of mating type loci in Filobasidium floriforme.</title>
        <authorList>
            <person name="Nowrousian M."/>
        </authorList>
    </citation>
    <scope>NUCLEOTIDE SEQUENCE</scope>
    <source>
        <strain evidence="15">CBS 6242</strain>
    </source>
</reference>
<gene>
    <name evidence="15" type="ORF">FFLO_02316</name>
</gene>
<dbReference type="InterPro" id="IPR027417">
    <property type="entry name" value="P-loop_NTPase"/>
</dbReference>
<dbReference type="HAMAP" id="MF_00306">
    <property type="entry name" value="SRP54"/>
    <property type="match status" value="1"/>
</dbReference>
<comment type="subunit">
    <text evidence="13">Fungal signal recognition particle consists of a 7S RNA molecule (scR1) and at least six protein subunits: srp72, srp68, srp54, sec65, srp21 and srp14.</text>
</comment>
<keyword evidence="8 13" id="KW-0694">RNA-binding</keyword>
<dbReference type="PROSITE" id="PS00300">
    <property type="entry name" value="SRP54"/>
    <property type="match status" value="1"/>
</dbReference>
<evidence type="ECO:0000256" key="8">
    <source>
        <dbReference type="ARBA" id="ARBA00022884"/>
    </source>
</evidence>
<dbReference type="InterPro" id="IPR000897">
    <property type="entry name" value="SRP54_GTPase_dom"/>
</dbReference>
<evidence type="ECO:0000256" key="6">
    <source>
        <dbReference type="ARBA" id="ARBA00022801"/>
    </source>
</evidence>
<dbReference type="GO" id="GO:0005786">
    <property type="term" value="C:signal recognition particle, endoplasmic reticulum targeting"/>
    <property type="evidence" value="ECO:0007669"/>
    <property type="project" value="UniProtKB-UniRule"/>
</dbReference>
<evidence type="ECO:0000256" key="9">
    <source>
        <dbReference type="ARBA" id="ARBA00023134"/>
    </source>
</evidence>
<keyword evidence="16" id="KW-1185">Reference proteome</keyword>
<evidence type="ECO:0000313" key="15">
    <source>
        <dbReference type="EMBL" id="KAG7562230.1"/>
    </source>
</evidence>
<dbReference type="GO" id="GO:0005829">
    <property type="term" value="C:cytosol"/>
    <property type="evidence" value="ECO:0007669"/>
    <property type="project" value="TreeGrafter"/>
</dbReference>
<dbReference type="GO" id="GO:0005525">
    <property type="term" value="F:GTP binding"/>
    <property type="evidence" value="ECO:0007669"/>
    <property type="project" value="UniProtKB-UniRule"/>
</dbReference>
<comment type="domain">
    <text evidence="13">The M domain binds the 7SL RNA and the signal sequence of presecretory proteins.</text>
</comment>
<keyword evidence="11 13" id="KW-0687">Ribonucleoprotein</keyword>
<dbReference type="InterPro" id="IPR004125">
    <property type="entry name" value="Signal_recog_particle_SRP54_M"/>
</dbReference>
<dbReference type="SUPFAM" id="SSF52540">
    <property type="entry name" value="P-loop containing nucleoside triphosphate hydrolases"/>
    <property type="match status" value="1"/>
</dbReference>
<evidence type="ECO:0000256" key="1">
    <source>
        <dbReference type="ARBA" id="ARBA00004240"/>
    </source>
</evidence>